<evidence type="ECO:0000313" key="7">
    <source>
        <dbReference type="EMBL" id="MCD2422995.1"/>
    </source>
</evidence>
<dbReference type="NCBIfam" id="TIGR02937">
    <property type="entry name" value="sigma70-ECF"/>
    <property type="match status" value="1"/>
</dbReference>
<dbReference type="SUPFAM" id="SSF88946">
    <property type="entry name" value="Sigma2 domain of RNA polymerase sigma factors"/>
    <property type="match status" value="1"/>
</dbReference>
<comment type="similarity">
    <text evidence="1">Belongs to the sigma-70 factor family. ECF subfamily.</text>
</comment>
<keyword evidence="2" id="KW-0805">Transcription regulation</keyword>
<dbReference type="Pfam" id="PF04542">
    <property type="entry name" value="Sigma70_r2"/>
    <property type="match status" value="1"/>
</dbReference>
<dbReference type="Gene3D" id="1.10.1740.10">
    <property type="match status" value="1"/>
</dbReference>
<keyword evidence="4" id="KW-0804">Transcription</keyword>
<gene>
    <name evidence="7" type="ORF">LQ567_09495</name>
</gene>
<feature type="domain" description="RNA polymerase sigma-70 region 2" evidence="5">
    <location>
        <begin position="25"/>
        <end position="92"/>
    </location>
</feature>
<dbReference type="PANTHER" id="PTHR43133:SF46">
    <property type="entry name" value="RNA POLYMERASE SIGMA-70 FACTOR ECF SUBFAMILY"/>
    <property type="match status" value="1"/>
</dbReference>
<dbReference type="InterPro" id="IPR013324">
    <property type="entry name" value="RNA_pol_sigma_r3/r4-like"/>
</dbReference>
<dbReference type="InterPro" id="IPR007627">
    <property type="entry name" value="RNA_pol_sigma70_r2"/>
</dbReference>
<dbReference type="InterPro" id="IPR039425">
    <property type="entry name" value="RNA_pol_sigma-70-like"/>
</dbReference>
<reference evidence="7 8" key="1">
    <citation type="submission" date="2021-11" db="EMBL/GenBank/DDBJ databases">
        <title>Genomic of Niabella pedocola.</title>
        <authorList>
            <person name="Wu T."/>
        </authorList>
    </citation>
    <scope>NUCLEOTIDE SEQUENCE [LARGE SCALE GENOMIC DNA]</scope>
    <source>
        <strain evidence="7 8">JCM 31011</strain>
    </source>
</reference>
<dbReference type="InterPro" id="IPR013325">
    <property type="entry name" value="RNA_pol_sigma_r2"/>
</dbReference>
<evidence type="ECO:0000313" key="8">
    <source>
        <dbReference type="Proteomes" id="UP001199816"/>
    </source>
</evidence>
<dbReference type="PANTHER" id="PTHR43133">
    <property type="entry name" value="RNA POLYMERASE ECF-TYPE SIGMA FACTO"/>
    <property type="match status" value="1"/>
</dbReference>
<dbReference type="NCBIfam" id="TIGR02985">
    <property type="entry name" value="Sig70_bacteroi1"/>
    <property type="match status" value="1"/>
</dbReference>
<dbReference type="InterPro" id="IPR014284">
    <property type="entry name" value="RNA_pol_sigma-70_dom"/>
</dbReference>
<accession>A0ABS8PQ90</accession>
<proteinExistence type="inferred from homology"/>
<dbReference type="Pfam" id="PF08281">
    <property type="entry name" value="Sigma70_r4_2"/>
    <property type="match status" value="1"/>
</dbReference>
<dbReference type="EMBL" id="JAJNEC010000005">
    <property type="protein sequence ID" value="MCD2422995.1"/>
    <property type="molecule type" value="Genomic_DNA"/>
</dbReference>
<feature type="domain" description="RNA polymerase sigma factor 70 region 4 type 2" evidence="6">
    <location>
        <begin position="122"/>
        <end position="172"/>
    </location>
</feature>
<evidence type="ECO:0000256" key="3">
    <source>
        <dbReference type="ARBA" id="ARBA00023082"/>
    </source>
</evidence>
<evidence type="ECO:0000259" key="5">
    <source>
        <dbReference type="Pfam" id="PF04542"/>
    </source>
</evidence>
<dbReference type="RefSeq" id="WP_231004266.1">
    <property type="nucleotide sequence ID" value="NZ_JAJNEC010000005.1"/>
</dbReference>
<dbReference type="Proteomes" id="UP001199816">
    <property type="component" value="Unassembled WGS sequence"/>
</dbReference>
<name>A0ABS8PQ90_9BACT</name>
<comment type="caution">
    <text evidence="7">The sequence shown here is derived from an EMBL/GenBank/DDBJ whole genome shotgun (WGS) entry which is preliminary data.</text>
</comment>
<evidence type="ECO:0000256" key="1">
    <source>
        <dbReference type="ARBA" id="ARBA00010641"/>
    </source>
</evidence>
<dbReference type="InterPro" id="IPR013249">
    <property type="entry name" value="RNA_pol_sigma70_r4_t2"/>
</dbReference>
<dbReference type="Gene3D" id="1.10.10.10">
    <property type="entry name" value="Winged helix-like DNA-binding domain superfamily/Winged helix DNA-binding domain"/>
    <property type="match status" value="1"/>
</dbReference>
<evidence type="ECO:0000256" key="4">
    <source>
        <dbReference type="ARBA" id="ARBA00023163"/>
    </source>
</evidence>
<dbReference type="SUPFAM" id="SSF88659">
    <property type="entry name" value="Sigma3 and sigma4 domains of RNA polymerase sigma factors"/>
    <property type="match status" value="1"/>
</dbReference>
<organism evidence="7 8">
    <name type="scientific">Niabella pedocola</name>
    <dbReference type="NCBI Taxonomy" id="1752077"/>
    <lineage>
        <taxon>Bacteria</taxon>
        <taxon>Pseudomonadati</taxon>
        <taxon>Bacteroidota</taxon>
        <taxon>Chitinophagia</taxon>
        <taxon>Chitinophagales</taxon>
        <taxon>Chitinophagaceae</taxon>
        <taxon>Niabella</taxon>
    </lineage>
</organism>
<dbReference type="InterPro" id="IPR036388">
    <property type="entry name" value="WH-like_DNA-bd_sf"/>
</dbReference>
<dbReference type="InterPro" id="IPR014327">
    <property type="entry name" value="RNA_pol_sigma70_bacteroid"/>
</dbReference>
<keyword evidence="3" id="KW-0731">Sigma factor</keyword>
<evidence type="ECO:0000256" key="2">
    <source>
        <dbReference type="ARBA" id="ARBA00023015"/>
    </source>
</evidence>
<protein>
    <submittedName>
        <fullName evidence="7">RNA polymerase sigma-70 factor</fullName>
    </submittedName>
</protein>
<keyword evidence="8" id="KW-1185">Reference proteome</keyword>
<sequence length="195" mass="22275">MQKEKLPYLIKRISGESDEPAFNELMRYYYPGLLSFANSILADRALAEEVIQDIFVQIWENKKTLPAINNLSNYLYRAVKYACFAELTKKKRIHYGDLGESLVMAYTKSDSKILSEESLKHITAAINKLPPRCQLIFRLIKDEGLKYSEVASILDISVKTVEAQMTIALRALSESLKAVFPEYRDKFFSKKSGSS</sequence>
<evidence type="ECO:0000259" key="6">
    <source>
        <dbReference type="Pfam" id="PF08281"/>
    </source>
</evidence>